<dbReference type="InterPro" id="IPR012854">
    <property type="entry name" value="Cu_amine_oxidase-like_N"/>
</dbReference>
<dbReference type="SUPFAM" id="SSF55383">
    <property type="entry name" value="Copper amine oxidase, domain N"/>
    <property type="match status" value="1"/>
</dbReference>
<dbReference type="Pfam" id="PF07833">
    <property type="entry name" value="Cu_amine_oxidN1"/>
    <property type="match status" value="1"/>
</dbReference>
<dbReference type="Proteomes" id="UP001597497">
    <property type="component" value="Unassembled WGS sequence"/>
</dbReference>
<dbReference type="Gene3D" id="6.20.240.60">
    <property type="match status" value="1"/>
</dbReference>
<evidence type="ECO:0000259" key="2">
    <source>
        <dbReference type="Pfam" id="PF07486"/>
    </source>
</evidence>
<evidence type="ECO:0000256" key="1">
    <source>
        <dbReference type="SAM" id="SignalP"/>
    </source>
</evidence>
<accession>A0ABW5R8W0</accession>
<feature type="chain" id="PRO_5045300947" evidence="1">
    <location>
        <begin position="25"/>
        <end position="314"/>
    </location>
</feature>
<feature type="signal peptide" evidence="1">
    <location>
        <begin position="1"/>
        <end position="24"/>
    </location>
</feature>
<evidence type="ECO:0000313" key="5">
    <source>
        <dbReference type="Proteomes" id="UP001597497"/>
    </source>
</evidence>
<evidence type="ECO:0000259" key="3">
    <source>
        <dbReference type="Pfam" id="PF07833"/>
    </source>
</evidence>
<keyword evidence="5" id="KW-1185">Reference proteome</keyword>
<comment type="caution">
    <text evidence="4">The sequence shown here is derived from an EMBL/GenBank/DDBJ whole genome shotgun (WGS) entry which is preliminary data.</text>
</comment>
<keyword evidence="4" id="KW-0378">Hydrolase</keyword>
<dbReference type="Gene3D" id="1.10.10.2520">
    <property type="entry name" value="Cell wall hydrolase SleB, domain 1"/>
    <property type="match status" value="1"/>
</dbReference>
<protein>
    <submittedName>
        <fullName evidence="4">Cell wall hydrolase</fullName>
    </submittedName>
</protein>
<reference evidence="5" key="1">
    <citation type="journal article" date="2019" name="Int. J. Syst. Evol. Microbiol.">
        <title>The Global Catalogue of Microorganisms (GCM) 10K type strain sequencing project: providing services to taxonomists for standard genome sequencing and annotation.</title>
        <authorList>
            <consortium name="The Broad Institute Genomics Platform"/>
            <consortium name="The Broad Institute Genome Sequencing Center for Infectious Disease"/>
            <person name="Wu L."/>
            <person name="Ma J."/>
        </authorList>
    </citation>
    <scope>NUCLEOTIDE SEQUENCE [LARGE SCALE GENOMIC DNA]</scope>
    <source>
        <strain evidence="5">KCTC 33676</strain>
    </source>
</reference>
<dbReference type="InterPro" id="IPR042047">
    <property type="entry name" value="SleB_dom1"/>
</dbReference>
<dbReference type="InterPro" id="IPR011105">
    <property type="entry name" value="Cell_wall_hydrolase_SleB"/>
</dbReference>
<feature type="domain" description="Copper amine oxidase-like N-terminal" evidence="3">
    <location>
        <begin position="31"/>
        <end position="138"/>
    </location>
</feature>
<evidence type="ECO:0000313" key="4">
    <source>
        <dbReference type="EMBL" id="MFD2670859.1"/>
    </source>
</evidence>
<proteinExistence type="predicted"/>
<sequence>MMQWTGLVAIVIVMMFSSVPPTSAAATPSWTINGEAYTFDSKPLMKNQRWHLPIREVADALQANIEWDQQARSITVLSPYDDEVIMEWKRYVTTMNDEKYISDSAPFMSNGRLYISMRHAAEMLHMQVNWEPEGNVISLQLVPLYEVKEDDTWQSVSKQLEVEVEKLKQRNTHIEGKLAAGDSIKWVIPSMMSEELVNPNLILLAKLIFAEAGYESYEGQLAVGNVVMNRVAHSSFPSTLQGVIYAPGQFTPARTGKLERMEPSDESLQAAREALLGVNVAGDALYFYNPKVSGGSFFNSLEVVVNIGNHRFAK</sequence>
<name>A0ABW5R8W0_9BACL</name>
<dbReference type="EMBL" id="JBHUMM010000007">
    <property type="protein sequence ID" value="MFD2670859.1"/>
    <property type="molecule type" value="Genomic_DNA"/>
</dbReference>
<dbReference type="Gene3D" id="3.30.457.10">
    <property type="entry name" value="Copper amine oxidase-like, N-terminal domain"/>
    <property type="match status" value="1"/>
</dbReference>
<organism evidence="4 5">
    <name type="scientific">Marinicrinis sediminis</name>
    <dbReference type="NCBI Taxonomy" id="1652465"/>
    <lineage>
        <taxon>Bacteria</taxon>
        <taxon>Bacillati</taxon>
        <taxon>Bacillota</taxon>
        <taxon>Bacilli</taxon>
        <taxon>Bacillales</taxon>
        <taxon>Paenibacillaceae</taxon>
    </lineage>
</organism>
<dbReference type="GO" id="GO:0016787">
    <property type="term" value="F:hydrolase activity"/>
    <property type="evidence" value="ECO:0007669"/>
    <property type="project" value="UniProtKB-KW"/>
</dbReference>
<dbReference type="Pfam" id="PF07486">
    <property type="entry name" value="Hydrolase_2"/>
    <property type="match status" value="1"/>
</dbReference>
<dbReference type="InterPro" id="IPR036582">
    <property type="entry name" value="Mao_N_sf"/>
</dbReference>
<keyword evidence="1" id="KW-0732">Signal</keyword>
<feature type="domain" description="Cell wall hydrolase SleB" evidence="2">
    <location>
        <begin position="215"/>
        <end position="313"/>
    </location>
</feature>
<dbReference type="RefSeq" id="WP_379928461.1">
    <property type="nucleotide sequence ID" value="NZ_JBHUMM010000007.1"/>
</dbReference>
<gene>
    <name evidence="4" type="ORF">ACFSUC_04465</name>
</gene>